<accession>A0AAX4J8L0</accession>
<protein>
    <submittedName>
        <fullName evidence="3">Splicing factor 3B subunit 1</fullName>
    </submittedName>
</protein>
<dbReference type="Proteomes" id="UP001334084">
    <property type="component" value="Chromosome 1"/>
</dbReference>
<dbReference type="Gene3D" id="1.25.10.10">
    <property type="entry name" value="Leucine-rich Repeat Variant"/>
    <property type="match status" value="1"/>
</dbReference>
<keyword evidence="2" id="KW-0747">Spliceosome</keyword>
<evidence type="ECO:0000313" key="3">
    <source>
        <dbReference type="EMBL" id="WUR02243.1"/>
    </source>
</evidence>
<evidence type="ECO:0000256" key="1">
    <source>
        <dbReference type="ARBA" id="ARBA00005754"/>
    </source>
</evidence>
<gene>
    <name evidence="3" type="ORF">VNE69_01182</name>
</gene>
<reference evidence="3" key="1">
    <citation type="journal article" date="2024" name="BMC Genomics">
        <title>Functional annotation of a divergent genome using sequence and structure-based similarity.</title>
        <authorList>
            <person name="Svedberg D."/>
            <person name="Winiger R.R."/>
            <person name="Berg A."/>
            <person name="Sharma H."/>
            <person name="Tellgren-Roth C."/>
            <person name="Debrunner-Vossbrinck B.A."/>
            <person name="Vossbrinck C.R."/>
            <person name="Barandun J."/>
        </authorList>
    </citation>
    <scope>NUCLEOTIDE SEQUENCE</scope>
    <source>
        <strain evidence="3">Illinois isolate</strain>
    </source>
</reference>
<dbReference type="PANTHER" id="PTHR12097">
    <property type="entry name" value="SPLICING FACTOR 3B, SUBUNIT 1-RELATED"/>
    <property type="match status" value="1"/>
</dbReference>
<dbReference type="InterPro" id="IPR011989">
    <property type="entry name" value="ARM-like"/>
</dbReference>
<dbReference type="InterPro" id="IPR016024">
    <property type="entry name" value="ARM-type_fold"/>
</dbReference>
<sequence length="852" mass="101192">MPLTSKKNKEIQNEQRPVKRFKNENEVNYTFFIGRNLSPEEVALVLPSSFTFDIEDIDINALSLLQKFGSFDKKESLFFMKMAQSTDLEEVEIYKQLMNLLKGDRQKKRKSVKKLLKVENYDLTLEKIILFLISQDLDTNCKEKILTVIEMIHVKYKGNIKNWVEIVFLVTFFLDDLLLKSKAFEILSNFLIYNTNKIESLIFQEIDSEDKNIQEIISRLLSVYTITNGYNTTLDTFIKSRNSILIFLKSHYFIFKYFDIEIMDFRKDMFKFLDEIIKIKGIKLRKEISNIISYFNLKNFLDEQDCQKWLQVFLNIIYDYLGLEKNFEKIKIPDLNQEKNYLMNLLRTCSILSINSQNSSNIIFDFLKIWPDFTINNIKIFYRISENLNYSDVEFFITKNFDQLIDSKFVDYKKMIISIFQLILPNKKIEDLLISRMLDNEFILEIFNNVENIAIENRSQFIENLFLLIKNNSIFAINNIESLSKIVNFKEEAWYNIFEIGKSKIGNKNEDIKILGFKLINKIIKKIDKNDIKKFAQILYEKLDKNDKNLLIYQINTLDKIYEIYPLNDTSDKILEMATFLKYKDDNVKYACISFISTILKSKNHQNISKIEFMRIAYDVMDYLSFWYDKKKECGIILLTQISDIVAPQEIINIFLEFLEFNDKNIKKGLILGISHLANHVGIYNVLPVLLTDYKYVEDKVKLIIIRVLIKCKMEKKYIPYLTSIIEDSILNPVIDFRVEGVELCTELLINLDKSEMDVEILTHHLNLIWYNILETNTIIIKEFNKFIKNFTKTLGAQFLIKYVIQGMFHPSKKVRRRYNEIYEIIKLVDKNVTEYLEIIKKEINCKNFFKK</sequence>
<proteinExistence type="inferred from homology"/>
<dbReference type="KEGG" id="vnx:VNE69_01182"/>
<dbReference type="GO" id="GO:0003729">
    <property type="term" value="F:mRNA binding"/>
    <property type="evidence" value="ECO:0007669"/>
    <property type="project" value="InterPro"/>
</dbReference>
<name>A0AAX4J8L0_9MICR</name>
<organism evidence="3 4">
    <name type="scientific">Vairimorpha necatrix</name>
    <dbReference type="NCBI Taxonomy" id="6039"/>
    <lineage>
        <taxon>Eukaryota</taxon>
        <taxon>Fungi</taxon>
        <taxon>Fungi incertae sedis</taxon>
        <taxon>Microsporidia</taxon>
        <taxon>Nosematidae</taxon>
        <taxon>Vairimorpha</taxon>
    </lineage>
</organism>
<keyword evidence="4" id="KW-1185">Reference proteome</keyword>
<evidence type="ECO:0000313" key="4">
    <source>
        <dbReference type="Proteomes" id="UP001334084"/>
    </source>
</evidence>
<dbReference type="GO" id="GO:0005681">
    <property type="term" value="C:spliceosomal complex"/>
    <property type="evidence" value="ECO:0007669"/>
    <property type="project" value="UniProtKB-KW"/>
</dbReference>
<evidence type="ECO:0000256" key="2">
    <source>
        <dbReference type="ARBA" id="ARBA00022728"/>
    </source>
</evidence>
<dbReference type="GO" id="GO:0000245">
    <property type="term" value="P:spliceosomal complex assembly"/>
    <property type="evidence" value="ECO:0007669"/>
    <property type="project" value="InterPro"/>
</dbReference>
<dbReference type="InterPro" id="IPR038737">
    <property type="entry name" value="SF3b_su1-like"/>
</dbReference>
<comment type="similarity">
    <text evidence="1">Belongs to the SF3B1 family.</text>
</comment>
<keyword evidence="2" id="KW-0508">mRNA splicing</keyword>
<keyword evidence="2" id="KW-0507">mRNA processing</keyword>
<dbReference type="EMBL" id="CP142726">
    <property type="protein sequence ID" value="WUR02243.1"/>
    <property type="molecule type" value="Genomic_DNA"/>
</dbReference>
<dbReference type="AlphaFoldDB" id="A0AAX4J8L0"/>
<dbReference type="SUPFAM" id="SSF48371">
    <property type="entry name" value="ARM repeat"/>
    <property type="match status" value="1"/>
</dbReference>
<dbReference type="GeneID" id="90540046"/>
<dbReference type="RefSeq" id="XP_065328388.1">
    <property type="nucleotide sequence ID" value="XM_065472316.1"/>
</dbReference>